<feature type="compositionally biased region" description="Acidic residues" evidence="21">
    <location>
        <begin position="3059"/>
        <end position="3077"/>
    </location>
</feature>
<dbReference type="InterPro" id="IPR001245">
    <property type="entry name" value="Ser-Thr/Tyr_kinase_cat_dom"/>
</dbReference>
<dbReference type="InterPro" id="IPR000477">
    <property type="entry name" value="RT_dom"/>
</dbReference>
<dbReference type="InterPro" id="IPR008271">
    <property type="entry name" value="Ser/Thr_kinase_AS"/>
</dbReference>
<dbReference type="PANTHER" id="PTHR47989:SF47">
    <property type="entry name" value="SERINE_THREONINE-PROTEIN KINASE PBL28-RELATED"/>
    <property type="match status" value="1"/>
</dbReference>
<feature type="region of interest" description="Disordered" evidence="21">
    <location>
        <begin position="316"/>
        <end position="375"/>
    </location>
</feature>
<feature type="domain" description="Protein kinase" evidence="23">
    <location>
        <begin position="1542"/>
        <end position="1856"/>
    </location>
</feature>
<evidence type="ECO:0000256" key="10">
    <source>
        <dbReference type="ARBA" id="ARBA00022737"/>
    </source>
</evidence>
<feature type="region of interest" description="Disordered" evidence="21">
    <location>
        <begin position="4174"/>
        <end position="4206"/>
    </location>
</feature>
<keyword evidence="25" id="KW-1185">Reference proteome</keyword>
<evidence type="ECO:0000256" key="21">
    <source>
        <dbReference type="SAM" id="MobiDB-lite"/>
    </source>
</evidence>
<dbReference type="EC" id="2.7.11.1" evidence="2"/>
<evidence type="ECO:0000256" key="18">
    <source>
        <dbReference type="ARBA" id="ARBA00047899"/>
    </source>
</evidence>
<feature type="region of interest" description="Disordered" evidence="21">
    <location>
        <begin position="909"/>
        <end position="946"/>
    </location>
</feature>
<dbReference type="Gene3D" id="3.30.200.20">
    <property type="entry name" value="Phosphorylase Kinase, domain 1"/>
    <property type="match status" value="2"/>
</dbReference>
<feature type="coiled-coil region" evidence="20">
    <location>
        <begin position="616"/>
        <end position="650"/>
    </location>
</feature>
<dbReference type="Pfam" id="PF17919">
    <property type="entry name" value="RT_RNaseH_2"/>
    <property type="match status" value="1"/>
</dbReference>
<feature type="region of interest" description="Disordered" evidence="21">
    <location>
        <begin position="3993"/>
        <end position="4020"/>
    </location>
</feature>
<evidence type="ECO:0000256" key="13">
    <source>
        <dbReference type="ARBA" id="ARBA00022840"/>
    </source>
</evidence>
<evidence type="ECO:0000256" key="12">
    <source>
        <dbReference type="ARBA" id="ARBA00022777"/>
    </source>
</evidence>
<dbReference type="PANTHER" id="PTHR47989">
    <property type="entry name" value="OS01G0750732 PROTEIN"/>
    <property type="match status" value="1"/>
</dbReference>
<dbReference type="Gene3D" id="3.30.70.270">
    <property type="match status" value="2"/>
</dbReference>
<dbReference type="InterPro" id="IPR041577">
    <property type="entry name" value="RT_RNaseH_2"/>
</dbReference>
<keyword evidence="3" id="KW-1003">Cell membrane</keyword>
<feature type="region of interest" description="Disordered" evidence="21">
    <location>
        <begin position="2316"/>
        <end position="2347"/>
    </location>
</feature>
<keyword evidence="17" id="KW-0325">Glycoprotein</keyword>
<evidence type="ECO:0000256" key="15">
    <source>
        <dbReference type="ARBA" id="ARBA00023136"/>
    </source>
</evidence>
<comment type="catalytic activity">
    <reaction evidence="18">
        <text>L-threonyl-[protein] + ATP = O-phospho-L-threonyl-[protein] + ADP + H(+)</text>
        <dbReference type="Rhea" id="RHEA:46608"/>
        <dbReference type="Rhea" id="RHEA-COMP:11060"/>
        <dbReference type="Rhea" id="RHEA-COMP:11605"/>
        <dbReference type="ChEBI" id="CHEBI:15378"/>
        <dbReference type="ChEBI" id="CHEBI:30013"/>
        <dbReference type="ChEBI" id="CHEBI:30616"/>
        <dbReference type="ChEBI" id="CHEBI:61977"/>
        <dbReference type="ChEBI" id="CHEBI:456216"/>
        <dbReference type="EC" id="2.7.11.1"/>
    </reaction>
</comment>
<keyword evidence="11" id="KW-0547">Nucleotide-binding</keyword>
<feature type="compositionally biased region" description="Low complexity" evidence="21">
    <location>
        <begin position="3673"/>
        <end position="3682"/>
    </location>
</feature>
<comment type="caution">
    <text evidence="24">The sequence shown here is derived from an EMBL/GenBank/DDBJ whole genome shotgun (WGS) entry which is preliminary data.</text>
</comment>
<feature type="compositionally biased region" description="Polar residues" evidence="21">
    <location>
        <begin position="318"/>
        <end position="332"/>
    </location>
</feature>
<evidence type="ECO:0000313" key="24">
    <source>
        <dbReference type="EMBL" id="GBG75595.1"/>
    </source>
</evidence>
<evidence type="ECO:0000256" key="7">
    <source>
        <dbReference type="ARBA" id="ARBA00022679"/>
    </source>
</evidence>
<keyword evidence="20" id="KW-0175">Coiled coil</keyword>
<dbReference type="SUPFAM" id="SSF53098">
    <property type="entry name" value="Ribonuclease H-like"/>
    <property type="match status" value="1"/>
</dbReference>
<sequence>MTRLLYTCNYQRSELEKQYQDLTQQHQDLAKLRRTVQSHEDATRALNARMLGLEQAVPGPAAGASSSASSSRQLEECVDHVVAMLGDISAFIEPATISQRFELLDSKISQQQQTDHSHNNSSARPYKMPTFRIEKFDDYTHQDPVVWWQGFTTELGIHEVPDHLFISALFINTKGGCQIWLSHMATIHGVQVSDLYKKVSWGDMTKEWKKRFIVDDAPTLAINRIFTMAQGSTPTRDCLTDWQKIVAMPDLDLSFPHLRREFYNRSCAALSLALGDREQYNTFAEIINTARELIKTNRPAAHEKSTWQPTYVEKVRTGPQQQQFAEVQSDSGDNPAATPASSDGDQVAAVQPRSNNKSRNNGKAKSASQAGNGQPVQVPWVKFGLTEVNGNRDEVPGAEWTRKTLAIGLLAHALLRLSHLVTCLDKKLLHPTQDKTMVVALGRAWSCQKIREMRGEESYLVCAILQLTILGLGPPFRCHDANAQARRKEAQDLLQRHEASSIDRLKFWHFEPNGDDPTPEKQHKEFFSKLVTRLLYTCNYQRFGLEKEYQDLTQQHQALAKLRRIVQSHEDATRALNARMLDLEQAVPGPVAGASSSAPSSRQLEDRVDHVVAMLNESLAAYKQRFQAQIEAEEQRQLAAEAARVQAEEAAAAEQLRLQEPSLRRPPQSADPVLWWEALTTQLRILPVAKHAYIGALFLNSKGGCRTWLSHLATSHGVDVPNLKDEITWEELTRLWKKRFIVNDAPTLAINRLFTMSQGNTATRDWLTEWQKIAAVPNLELAFTHLRREFYNRSCAALSQALGDREQYSTFAEIIDKAREIIKTNRSAALKRSTWQPTYVEKVRTGGCCPSAKQQQVPQHWEGEIRIAGRKWTAGTSSMGQVRLDRGGVQGPWPLRQLLLVQQHQAQDLPVPRSGQGGCATPPQLGKLSSAEGEATPPSTPPDSTALLAASCTSGENSNVASSRYTYEDYAVHLVPPLDQPLHVQQSTACTVSSPSATDSAASPQFITRDSTSWSRLEELHPLTFTDFQWMPVPSTGRLPKPHCNVLMAQLRDYLHTAIPTPLMDVGVEVVDLHTYIAKIDREFKTQRYDDIDAPMLYVRIQIGEATCSALIDCGASRNYISQDFMVRAGLGPHVRRKSQPTQVTLADIRTHKSIDRCIDDVPVYFAPHASEAVSFDILDTKFDMILGTSWLRSEDHPVNFFHRTVHIRDRNGVLVPCTVPLPHPSINCHVVSAASMRASIIKDDIEEMGLVMPFGLTNAPTTFQAAMTTEFRHMLDRFVLIYLDDILVYSRSLEEHVEHLRTVLERLQQAKYKANRDKSGFAQRELAYLGHYVTPQGIRPLVDKIEALRVWPEPTNTTAVRSFMGLAGYYQRFITEYSRIVAPMTRLQSPKVPFVFDDDGRRSFQALKTAMLMTPVLSIYDPTLSTRVTTDASGYDIGAVLEQHDGDDWHPVEYFSHKVSPINSLDHARKNELLAFVMALKRWWHFLLGRRRFAWVTDNNPLTYYKTQDKEGGALDTWGIKPSRVKQLPFRILSECTDKFSEGRRIGERGAFGKVYRGSLDGKEVAIKVMTGELTDIKRSQFVAEVNTLSGLNHANLVQLVGYCVAGDQSILVYPFFRGGSLHGRLSPKAVSGGDAKAPETDQIVENLSPPLTLLERMSIAFQVAKGLGYLHDAARPPIIHRDIKSSNILLGEGSGEKLHVVVADFGLAAIGERVLGTGHDHVVLTSHIGGTFGYMSPEYMLRGELSEKNDVYSYGVLVLEVLTGRKVVGPAPSGLGWQTLVEWVKPFLRGGVVQSGSMEMPYRILDRCLWDQVAGDSIKKMVMNTFRLAWECVQEEYASRPAMREIIQRIHNMFLEVGWDGLTVMMVDLENDVDDGAEPTHDVSGEDQARKGLGEEGAGWKKERAKEDEEEDEEERAAAGEEEGEEGEEDDDEEDEEEEEECENENDEGEEEEEQAEEDDDEEEEEDDGLRYDNEEKMEDDEEEREEQEWERRREEGDKEEEVEGEADESRQRYLQGKHAVWEWVCQGQEVGVRGKGQYKLRCTSCNQVWVGARTKAEDHFTRLGAHCRFRTGEILYKFMRDGATITDPLGRSMAEKHMDVREEELEIEDLWRADEAAASVARMAKDRNASHGNESGARGANATSTDEGWASGFSAEDEVTMLRERIQVLEAGRGATQAQCSLRQCLRSRVDMTWVRTEGTSGPSGVVMGGRVGNVVASAKGAVLDMCLLEGFGAGAANTPFYNDLRRQGGFVLGREFFDSLEDKDIALDVPCEVGPDMELSMPLQPCGGCESSGAAGEGGDLGFGEATHVQRKDARGKFDDSEDEATPRPPFSPSRERDRRKHVSDSALFKDCPPYMGCDQDNSIEVMEKLVGHKKLSVDWRNKVLSLLNGSRLKSREVALAEGVVHIKWKDTGDVTSIAPFANDPLEADIRGAELKEAVTATKSHTFVLDLCESVVKSEVNSGGHNCKFMVVRPTRDKVWSNKTDMWFKLTERKRNKIYDFLFLQTRPRRDTDAEYIRRKDHMLALLDNYHFASRMNAKTFIERLQSLYLVESEEQLKLASYASLISTNDEEAIGVEFVANVKEEESDTESIDLQYDPPPANHGRGSSSAGPSPSAAALVSPLAKPAPSTTPMKLMERLRALAAPPPALRPGSVVPPDHPSWKDDNIHFPLEPQRHSPELDWGHDMVWHPGVIQPAIRNGEWVMAVAIPGAGWVSFLRESKSSFLHVARMSVLQKVTVKNNTLPSGDLSLISTAGQLFDELQDKCWLELTEDYYELDTSPSKGAVDWKVPPPSGPDGGSGGGSPRSGGDGGGDAGGGKGIPPMGERGSHGRNTTPGGSAGVAGFAVDRTPSTGIRPEHTTHSADPPTSSVGSARDTLAALLALGSCSAEKPKSAGIRTTSGEEPPERFGMRSCSGSGDPSKDREIRSIAARNGDVGKVSREREQRPQGLQREAAIAGSGDTETTKSAEIRTSSGGVCRSGIVVPLRGSCSAEKPKSAGIRTTSGEEPPERSGMRSCSGLGDPSKAREIRSIAASDGDVGKVSPKRERRPEGAGSGEDEVEHSEDDAGSGESSDEFGQLYGEHHKDDVDDDATTIEMETQVVSNLSAEPEDYAVRPLTSAVDLQHRFDEASIAISPSDKSRRISIDEVIDGILDDHNVSARPSATANVASSVATVLASSPPKSLVLPATLAAEGEGEFGGGQHRPCVEAVQIRTMHMLESAHTAAHLLNPRRRSLRYYESARRTAADLEVVTVCDSFFLAQTGGDAAGDAYLRVRQQMRSFHSRVGHTSDRVTRDAEAEACAGDEETSRCASWWVEHGACFPDLQEIAGRVMHMWTSASPAERNWAEHERIQTAKRNKLKFRKVALLVEIATNLKLLGCRDRSGGYVLPWGHMATLVEAHRDEYTHAPINDRDEEEEPEPEEWGARPQSAVATHEVSAQVLQFEQQGSRRPEGVGEVFGPRAEILHPYDYVPPPPAEPAQTSEQESDSEDLPPGVDKSAERLYYTYGAGPLSHGHIKGDGMDLQADDPEEVRGSMSLALVLWDPSPVAHDVPSEHAEGGGGADEEEEGGIPPDLHGHGRAYMEEGEITPGPLDPDALQRALVEDPISRGAARSLGVGVRSPPLYTPVTPRYSGSLASLEREQHCSESAMAATWGAHRAPTTSLTPPPSTVPHSTPTPVTGRAVGRGHVPTSSSPRLDTQQSFHRPWSTVQRVDERVRSDFVAHQARLREDPEEHRPTPSLATSYRILDQPRYGARRDMLLGSRKAAPAPTWAAPPSLPVVSPFEGKWGLEPGLLINNSVRVVASHPSPTQDCQSVIANLVVSPRKELYYVLEQTCSNSSSNSSVTSIRRANLWRAPLGSDSPDDESTLLTYLWFYAKRNGSRIAERPNSTASVMGMALSKDGTHLILSVAYPSSYVSDSDNVDVGFHDGSITSLSVSDSSRRSSSSFSFDYINKIGLDPSGERLVYDRGGYPGLEYIRVDSSGLPSDVSLELDNDSESIGSDSESIGSDSEPIDSDSESPFRFINGSYVGGDAIFQSQSFVNNCLYFLQTNAMQLFGFHPFIEGTRPIAAVSLFPGPPKRRDDVVVTRDGCHLFLTVGGSLYSLDIRTQCYQLVDNLFSELDYPSGTFTGLALMENEGGEDAYLYLGSEGGKLFEVQLNRSGRDCVLEAEPSISPAPEGAVESRTSIPPAPEYAVESQPSSRPASGHVITVLVTAVVAGTVVAIVIIGSLICLLRRARRRPAGPERPLDLGEQATSSLMEDEALDAWGIKPSRVKQFAFRVLSECTDKFSEGRRIGEQGAFGKVYRGSLDSEEVAVKVMTGELTVIKRSQFVAEVNTLSGLNHANLVQLVGYCLAGDHCILVYPFFRGGSLYGRLFPKAVTGKDAKAPETDHTVEDPSPPLTLQERMSIAFQVAKGLGYLHDAARPPIIHRDIKSSNILLGEGSGEKLHVVVADFGLAAIGERVLDTGHDHVVLTSHIGGTFGYMSPEYMLRGELSEKNDVYSYGVLVLELLTGKKVVGPAPSGLGWQTLVGWVKPFLRGGVVQSGSMEMPYLILDRCLWDQVAGDSIKKMVMNTFQLAWECVEEEYGSRPAMREIIQRIHNMFLEVGWDGLTVMMVDLENDVDDDAVTATRGLKE</sequence>
<keyword evidence="12" id="KW-0418">Kinase</keyword>
<dbReference type="EMBL" id="BFEA01000227">
    <property type="protein sequence ID" value="GBG75595.1"/>
    <property type="molecule type" value="Genomic_DNA"/>
</dbReference>
<reference evidence="24 25" key="1">
    <citation type="journal article" date="2018" name="Cell">
        <title>The Chara Genome: Secondary Complexity and Implications for Plant Terrestrialization.</title>
        <authorList>
            <person name="Nishiyama T."/>
            <person name="Sakayama H."/>
            <person name="Vries J.D."/>
            <person name="Buschmann H."/>
            <person name="Saint-Marcoux D."/>
            <person name="Ullrich K.K."/>
            <person name="Haas F.B."/>
            <person name="Vanderstraeten L."/>
            <person name="Becker D."/>
            <person name="Lang D."/>
            <person name="Vosolsobe S."/>
            <person name="Rombauts S."/>
            <person name="Wilhelmsson P.K.I."/>
            <person name="Janitza P."/>
            <person name="Kern R."/>
            <person name="Heyl A."/>
            <person name="Rumpler F."/>
            <person name="Villalobos L.I.A.C."/>
            <person name="Clay J.M."/>
            <person name="Skokan R."/>
            <person name="Toyoda A."/>
            <person name="Suzuki Y."/>
            <person name="Kagoshima H."/>
            <person name="Schijlen E."/>
            <person name="Tajeshwar N."/>
            <person name="Catarino B."/>
            <person name="Hetherington A.J."/>
            <person name="Saltykova A."/>
            <person name="Bonnot C."/>
            <person name="Breuninger H."/>
            <person name="Symeonidi A."/>
            <person name="Radhakrishnan G.V."/>
            <person name="Van Nieuwerburgh F."/>
            <person name="Deforce D."/>
            <person name="Chang C."/>
            <person name="Karol K.G."/>
            <person name="Hedrich R."/>
            <person name="Ulvskov P."/>
            <person name="Glockner G."/>
            <person name="Delwiche C.F."/>
            <person name="Petrasek J."/>
            <person name="Van de Peer Y."/>
            <person name="Friml J."/>
            <person name="Beilby M."/>
            <person name="Dolan L."/>
            <person name="Kohara Y."/>
            <person name="Sugano S."/>
            <person name="Fujiyama A."/>
            <person name="Delaux P.-M."/>
            <person name="Quint M."/>
            <person name="TheiBen G."/>
            <person name="Hagemann M."/>
            <person name="Harholt J."/>
            <person name="Dunand C."/>
            <person name="Zachgo S."/>
            <person name="Langdale J."/>
            <person name="Maumus F."/>
            <person name="Straeten D.V.D."/>
            <person name="Gould S.B."/>
            <person name="Rensing S.A."/>
        </authorList>
    </citation>
    <scope>NUCLEOTIDE SEQUENCE [LARGE SCALE GENOMIC DNA]</scope>
    <source>
        <strain evidence="24 25">S276</strain>
    </source>
</reference>
<accession>A0A388KZW8</accession>
<feature type="region of interest" description="Disordered" evidence="21">
    <location>
        <begin position="2892"/>
        <end position="3089"/>
    </location>
</feature>
<keyword evidence="10" id="KW-0677">Repeat</keyword>
<evidence type="ECO:0000256" key="8">
    <source>
        <dbReference type="ARBA" id="ARBA00022692"/>
    </source>
</evidence>
<feature type="compositionally biased region" description="Low complexity" evidence="21">
    <location>
        <begin position="2610"/>
        <end position="2632"/>
    </location>
</feature>
<evidence type="ECO:0000313" key="25">
    <source>
        <dbReference type="Proteomes" id="UP000265515"/>
    </source>
</evidence>
<dbReference type="Proteomes" id="UP000265515">
    <property type="component" value="Unassembled WGS sequence"/>
</dbReference>
<dbReference type="InterPro" id="IPR043128">
    <property type="entry name" value="Rev_trsase/Diguanyl_cyclase"/>
</dbReference>
<feature type="region of interest" description="Disordered" evidence="21">
    <location>
        <begin position="2591"/>
        <end position="2634"/>
    </location>
</feature>
<evidence type="ECO:0000256" key="17">
    <source>
        <dbReference type="ARBA" id="ARBA00023180"/>
    </source>
</evidence>
<feature type="region of interest" description="Disordered" evidence="21">
    <location>
        <begin position="2784"/>
        <end position="2875"/>
    </location>
</feature>
<dbReference type="FunFam" id="3.30.70.270:FF:000003">
    <property type="entry name" value="Transposon Ty3-G Gag-Pol polyprotein"/>
    <property type="match status" value="1"/>
</dbReference>
<keyword evidence="7" id="KW-0808">Transferase</keyword>
<dbReference type="InterPro" id="IPR000719">
    <property type="entry name" value="Prot_kinase_dom"/>
</dbReference>
<dbReference type="GO" id="GO:0004674">
    <property type="term" value="F:protein serine/threonine kinase activity"/>
    <property type="evidence" value="ECO:0007669"/>
    <property type="project" value="UniProtKB-KW"/>
</dbReference>
<feature type="compositionally biased region" description="Polar residues" evidence="21">
    <location>
        <begin position="3692"/>
        <end position="3704"/>
    </location>
</feature>
<feature type="transmembrane region" description="Helical" evidence="22">
    <location>
        <begin position="4211"/>
        <end position="4237"/>
    </location>
</feature>
<evidence type="ECO:0000256" key="3">
    <source>
        <dbReference type="ARBA" id="ARBA00022475"/>
    </source>
</evidence>
<dbReference type="OrthoDB" id="8119704at2759"/>
<feature type="compositionally biased region" description="Basic and acidic residues" evidence="21">
    <location>
        <begin position="1880"/>
        <end position="1909"/>
    </location>
</feature>
<name>A0A388KZW8_CHABU</name>
<feature type="compositionally biased region" description="Acidic residues" evidence="21">
    <location>
        <begin position="2000"/>
        <end position="2009"/>
    </location>
</feature>
<dbReference type="STRING" id="69332.A0A388KZW8"/>
<keyword evidence="9" id="KW-0732">Signal</keyword>
<feature type="compositionally biased region" description="Acidic residues" evidence="21">
    <location>
        <begin position="1978"/>
        <end position="1991"/>
    </location>
</feature>
<evidence type="ECO:0000256" key="4">
    <source>
        <dbReference type="ARBA" id="ARBA00022527"/>
    </source>
</evidence>
<dbReference type="GO" id="GO:0005886">
    <property type="term" value="C:plasma membrane"/>
    <property type="evidence" value="ECO:0007669"/>
    <property type="project" value="UniProtKB-SubCell"/>
</dbReference>
<feature type="coiled-coil region" evidence="20">
    <location>
        <begin position="12"/>
        <end position="49"/>
    </location>
</feature>
<dbReference type="Gramene" id="GBG75595">
    <property type="protein sequence ID" value="GBG75595"/>
    <property type="gene ID" value="CBR_g20226"/>
</dbReference>
<evidence type="ECO:0000256" key="19">
    <source>
        <dbReference type="ARBA" id="ARBA00048679"/>
    </source>
</evidence>
<feature type="compositionally biased region" description="Acidic residues" evidence="21">
    <location>
        <begin position="1910"/>
        <end position="1970"/>
    </location>
</feature>
<feature type="domain" description="Protein kinase" evidence="23">
    <location>
        <begin position="4293"/>
        <end position="4607"/>
    </location>
</feature>
<comment type="catalytic activity">
    <reaction evidence="19">
        <text>L-seryl-[protein] + ATP = O-phospho-L-seryl-[protein] + ADP + H(+)</text>
        <dbReference type="Rhea" id="RHEA:17989"/>
        <dbReference type="Rhea" id="RHEA-COMP:9863"/>
        <dbReference type="Rhea" id="RHEA-COMP:11604"/>
        <dbReference type="ChEBI" id="CHEBI:15378"/>
        <dbReference type="ChEBI" id="CHEBI:29999"/>
        <dbReference type="ChEBI" id="CHEBI:30616"/>
        <dbReference type="ChEBI" id="CHEBI:83421"/>
        <dbReference type="ChEBI" id="CHEBI:456216"/>
        <dbReference type="EC" id="2.7.11.1"/>
    </reaction>
</comment>
<keyword evidence="16" id="KW-0675">Receptor</keyword>
<dbReference type="InterPro" id="IPR012337">
    <property type="entry name" value="RNaseH-like_sf"/>
</dbReference>
<dbReference type="SMART" id="SM00220">
    <property type="entry name" value="S_TKc"/>
    <property type="match status" value="2"/>
</dbReference>
<evidence type="ECO:0000256" key="14">
    <source>
        <dbReference type="ARBA" id="ARBA00022989"/>
    </source>
</evidence>
<keyword evidence="14 22" id="KW-1133">Transmembrane helix</keyword>
<dbReference type="Gene3D" id="1.10.510.10">
    <property type="entry name" value="Transferase(Phosphotransferase) domain 1"/>
    <property type="match status" value="2"/>
</dbReference>
<dbReference type="FunFam" id="3.30.70.270:FF:000020">
    <property type="entry name" value="Transposon Tf2-6 polyprotein-like Protein"/>
    <property type="match status" value="1"/>
</dbReference>
<comment type="subcellular location">
    <subcellularLocation>
        <location evidence="1">Cell membrane</location>
        <topology evidence="1">Single-pass membrane protein</topology>
    </subcellularLocation>
</comment>
<gene>
    <name evidence="24" type="ORF">CBR_g20226</name>
</gene>
<dbReference type="Pfam" id="PF07714">
    <property type="entry name" value="PK_Tyr_Ser-Thr"/>
    <property type="match status" value="2"/>
</dbReference>
<dbReference type="CDD" id="cd01647">
    <property type="entry name" value="RT_LTR"/>
    <property type="match status" value="1"/>
</dbReference>
<feature type="region of interest" description="Disordered" evidence="21">
    <location>
        <begin position="3549"/>
        <end position="3581"/>
    </location>
</feature>
<dbReference type="PROSITE" id="PS00108">
    <property type="entry name" value="PROTEIN_KINASE_ST"/>
    <property type="match status" value="2"/>
</dbReference>
<feature type="compositionally biased region" description="Low complexity" evidence="21">
    <location>
        <begin position="4000"/>
        <end position="4013"/>
    </location>
</feature>
<keyword evidence="4" id="KW-0723">Serine/threonine-protein kinase</keyword>
<dbReference type="InterPro" id="IPR008906">
    <property type="entry name" value="HATC_C_dom"/>
</dbReference>
<dbReference type="InterPro" id="IPR043502">
    <property type="entry name" value="DNA/RNA_pol_sf"/>
</dbReference>
<feature type="region of interest" description="Disordered" evidence="21">
    <location>
        <begin position="3468"/>
        <end position="3499"/>
    </location>
</feature>
<keyword evidence="5" id="KW-0597">Phosphoprotein</keyword>
<evidence type="ECO:0000256" key="9">
    <source>
        <dbReference type="ARBA" id="ARBA00022729"/>
    </source>
</evidence>
<dbReference type="FunFam" id="1.10.510.10:FF:000358">
    <property type="entry name" value="Putative leucine-rich repeat receptor-like serine/threonine-protein kinase"/>
    <property type="match status" value="2"/>
</dbReference>
<evidence type="ECO:0000256" key="1">
    <source>
        <dbReference type="ARBA" id="ARBA00004162"/>
    </source>
</evidence>
<evidence type="ECO:0000256" key="6">
    <source>
        <dbReference type="ARBA" id="ARBA00022614"/>
    </source>
</evidence>
<dbReference type="Pfam" id="PF05699">
    <property type="entry name" value="Dimer_Tnp_hAT"/>
    <property type="match status" value="1"/>
</dbReference>
<evidence type="ECO:0000256" key="16">
    <source>
        <dbReference type="ARBA" id="ARBA00023170"/>
    </source>
</evidence>
<evidence type="ECO:0000259" key="23">
    <source>
        <dbReference type="PROSITE" id="PS50011"/>
    </source>
</evidence>
<dbReference type="GO" id="GO:0005524">
    <property type="term" value="F:ATP binding"/>
    <property type="evidence" value="ECO:0007669"/>
    <property type="project" value="UniProtKB-KW"/>
</dbReference>
<keyword evidence="8 22" id="KW-0812">Transmembrane</keyword>
<feature type="region of interest" description="Disordered" evidence="21">
    <location>
        <begin position="1875"/>
        <end position="2013"/>
    </location>
</feature>
<dbReference type="SUPFAM" id="SSF56112">
    <property type="entry name" value="Protein kinase-like (PK-like)"/>
    <property type="match status" value="2"/>
</dbReference>
<dbReference type="Pfam" id="PF00078">
    <property type="entry name" value="RVT_1"/>
    <property type="match status" value="1"/>
</dbReference>
<dbReference type="CDD" id="cd00303">
    <property type="entry name" value="retropepsin_like"/>
    <property type="match status" value="1"/>
</dbReference>
<proteinExistence type="predicted"/>
<dbReference type="InterPro" id="IPR011009">
    <property type="entry name" value="Kinase-like_dom_sf"/>
</dbReference>
<evidence type="ECO:0000256" key="5">
    <source>
        <dbReference type="ARBA" id="ARBA00022553"/>
    </source>
</evidence>
<feature type="compositionally biased region" description="Polar residues" evidence="21">
    <location>
        <begin position="352"/>
        <end position="375"/>
    </location>
</feature>
<keyword evidence="13" id="KW-0067">ATP-binding</keyword>
<feature type="region of interest" description="Disordered" evidence="21">
    <location>
        <begin position="3660"/>
        <end position="3704"/>
    </location>
</feature>
<dbReference type="PROSITE" id="PS50011">
    <property type="entry name" value="PROTEIN_KINASE_DOM"/>
    <property type="match status" value="2"/>
</dbReference>
<dbReference type="GO" id="GO:0046983">
    <property type="term" value="F:protein dimerization activity"/>
    <property type="evidence" value="ECO:0007669"/>
    <property type="project" value="InterPro"/>
</dbReference>
<organism evidence="24 25">
    <name type="scientific">Chara braunii</name>
    <name type="common">Braun's stonewort</name>
    <dbReference type="NCBI Taxonomy" id="69332"/>
    <lineage>
        <taxon>Eukaryota</taxon>
        <taxon>Viridiplantae</taxon>
        <taxon>Streptophyta</taxon>
        <taxon>Charophyceae</taxon>
        <taxon>Charales</taxon>
        <taxon>Characeae</taxon>
        <taxon>Chara</taxon>
    </lineage>
</organism>
<protein>
    <recommendedName>
        <fullName evidence="2">non-specific serine/threonine protein kinase</fullName>
        <ecNumber evidence="2">2.7.11.1</ecNumber>
    </recommendedName>
</protein>
<evidence type="ECO:0000256" key="22">
    <source>
        <dbReference type="SAM" id="Phobius"/>
    </source>
</evidence>
<evidence type="ECO:0000256" key="2">
    <source>
        <dbReference type="ARBA" id="ARBA00012513"/>
    </source>
</evidence>
<keyword evidence="15 22" id="KW-0472">Membrane</keyword>
<dbReference type="Gene3D" id="2.40.70.10">
    <property type="entry name" value="Acid Proteases"/>
    <property type="match status" value="1"/>
</dbReference>
<feature type="region of interest" description="Disordered" evidence="21">
    <location>
        <begin position="2125"/>
        <end position="2153"/>
    </location>
</feature>
<keyword evidence="6" id="KW-0433">Leucine-rich repeat</keyword>
<evidence type="ECO:0000256" key="11">
    <source>
        <dbReference type="ARBA" id="ARBA00022741"/>
    </source>
</evidence>
<dbReference type="InterPro" id="IPR021109">
    <property type="entry name" value="Peptidase_aspartic_dom_sf"/>
</dbReference>
<dbReference type="SUPFAM" id="SSF50630">
    <property type="entry name" value="Acid proteases"/>
    <property type="match status" value="1"/>
</dbReference>
<evidence type="ECO:0000256" key="20">
    <source>
        <dbReference type="SAM" id="Coils"/>
    </source>
</evidence>
<dbReference type="SUPFAM" id="SSF56672">
    <property type="entry name" value="DNA/RNA polymerases"/>
    <property type="match status" value="1"/>
</dbReference>
<feature type="compositionally biased region" description="Gly residues" evidence="21">
    <location>
        <begin position="2799"/>
        <end position="2823"/>
    </location>
</feature>